<evidence type="ECO:0000313" key="3">
    <source>
        <dbReference type="Proteomes" id="UP001240447"/>
    </source>
</evidence>
<accession>A0ABT9NIZ1</accession>
<feature type="compositionally biased region" description="Basic and acidic residues" evidence="1">
    <location>
        <begin position="33"/>
        <end position="47"/>
    </location>
</feature>
<proteinExistence type="predicted"/>
<keyword evidence="3" id="KW-1185">Reference proteome</keyword>
<feature type="region of interest" description="Disordered" evidence="1">
    <location>
        <begin position="30"/>
        <end position="107"/>
    </location>
</feature>
<feature type="compositionally biased region" description="Low complexity" evidence="1">
    <location>
        <begin position="60"/>
        <end position="107"/>
    </location>
</feature>
<dbReference type="RefSeq" id="WP_068125077.1">
    <property type="nucleotide sequence ID" value="NZ_CCXJ01000797.2"/>
</dbReference>
<dbReference type="Proteomes" id="UP001240447">
    <property type="component" value="Unassembled WGS sequence"/>
</dbReference>
<reference evidence="2 3" key="1">
    <citation type="submission" date="2023-07" db="EMBL/GenBank/DDBJ databases">
        <title>Sequencing the genomes of 1000 actinobacteria strains.</title>
        <authorList>
            <person name="Klenk H.-P."/>
        </authorList>
    </citation>
    <scope>NUCLEOTIDE SEQUENCE [LARGE SCALE GENOMIC DNA]</scope>
    <source>
        <strain evidence="2 3">GD13</strain>
    </source>
</reference>
<organism evidence="2 3">
    <name type="scientific">Nocardioides massiliensis</name>
    <dbReference type="NCBI Taxonomy" id="1325935"/>
    <lineage>
        <taxon>Bacteria</taxon>
        <taxon>Bacillati</taxon>
        <taxon>Actinomycetota</taxon>
        <taxon>Actinomycetes</taxon>
        <taxon>Propionibacteriales</taxon>
        <taxon>Nocardioidaceae</taxon>
        <taxon>Nocardioides</taxon>
    </lineage>
</organism>
<sequence length="107" mass="10668">MAEKKFVTVVVEATGETQRVPAHYIDHPVLGEGIRRVDGSEPLDDLRPSPVDPDPGTGEGTATSGPDATTAGTAGATTSTPTSGAKTTSSSTTPSSTKSAAAAGNQE</sequence>
<comment type="caution">
    <text evidence="2">The sequence shown here is derived from an EMBL/GenBank/DDBJ whole genome shotgun (WGS) entry which is preliminary data.</text>
</comment>
<gene>
    <name evidence="2" type="ORF">J2S59_000192</name>
</gene>
<evidence type="ECO:0000313" key="2">
    <source>
        <dbReference type="EMBL" id="MDP9820383.1"/>
    </source>
</evidence>
<dbReference type="EMBL" id="JAUSQM010000001">
    <property type="protein sequence ID" value="MDP9820383.1"/>
    <property type="molecule type" value="Genomic_DNA"/>
</dbReference>
<name>A0ABT9NIZ1_9ACTN</name>
<protein>
    <submittedName>
        <fullName evidence="2">Uncharacterized protein</fullName>
    </submittedName>
</protein>
<evidence type="ECO:0000256" key="1">
    <source>
        <dbReference type="SAM" id="MobiDB-lite"/>
    </source>
</evidence>